<protein>
    <submittedName>
        <fullName evidence="3">LafE</fullName>
    </submittedName>
</protein>
<proteinExistence type="predicted"/>
<feature type="region of interest" description="Disordered" evidence="1">
    <location>
        <begin position="187"/>
        <end position="213"/>
    </location>
</feature>
<dbReference type="Proteomes" id="UP000058114">
    <property type="component" value="Chromosome"/>
</dbReference>
<evidence type="ECO:0000313" key="3">
    <source>
        <dbReference type="EMBL" id="ALP42783.1"/>
    </source>
</evidence>
<accession>A0A0S2SM09</accession>
<organism evidence="3 4">
    <name type="scientific">Aeromonas schubertii</name>
    <dbReference type="NCBI Taxonomy" id="652"/>
    <lineage>
        <taxon>Bacteria</taxon>
        <taxon>Pseudomonadati</taxon>
        <taxon>Pseudomonadota</taxon>
        <taxon>Gammaproteobacteria</taxon>
        <taxon>Aeromonadales</taxon>
        <taxon>Aeromonadaceae</taxon>
        <taxon>Aeromonas</taxon>
    </lineage>
</organism>
<gene>
    <name evidence="3" type="ORF">WL1483_3364</name>
</gene>
<dbReference type="AlphaFoldDB" id="A0A0S2SM09"/>
<sequence length="360" mass="38243">MNNLLINGTGGFRGSRGEAIAAGRDGDAEPEPFSLTLDEESMQDSPQLPPGVLPQPQFTRMALPEGEVSLSPETQSPAPQGSDGPVQADPTADLPREMPSLAFRGMPVRLPAAPATSAEEGASTPQPIGMPSRAAQPEPGVSAPEHPSAPVKGERALRELFSTTPPGEGASATAKRELVPLLRLAAQQGSEPLRESREAAPEPVSLRGGPVPLPLQRPGEIQWAPLRLADPQVQWGQQLVAALKDKVELQVGQQIKQAHIRLDPPELGRLELNVRMEGDRLTVQLNAANPAVRDALIQSMERLRSALMPHHAGGVEVNVGQGGAGQQEQTPRDQILAGRRALMEEEATASDPHGWLDTLV</sequence>
<dbReference type="InterPro" id="IPR038610">
    <property type="entry name" value="FliK-like_C_sf"/>
</dbReference>
<reference evidence="4" key="1">
    <citation type="submission" date="2015-10" db="EMBL/GenBank/DDBJ databases">
        <title>Complete Genome Sequence of Aeromonas schubertii strain WL1483.</title>
        <authorList>
            <person name="Liu L."/>
        </authorList>
    </citation>
    <scope>NUCLEOTIDE SEQUENCE [LARGE SCALE GENOMIC DNA]</scope>
    <source>
        <strain evidence="4">WL1483</strain>
    </source>
</reference>
<evidence type="ECO:0000259" key="2">
    <source>
        <dbReference type="Pfam" id="PF02120"/>
    </source>
</evidence>
<reference evidence="3 4" key="2">
    <citation type="journal article" date="2016" name="Genome Announc.">
        <title>Complete Genome Sequence of the Highly Virulent Aeromonas schubertii Strain WL1483, Isolated from Diseased Snakehead Fish (Channa argus) in China.</title>
        <authorList>
            <person name="Liu L."/>
            <person name="Li N."/>
            <person name="Zhang D."/>
            <person name="Fu X."/>
            <person name="Shi C."/>
            <person name="Lin Q."/>
            <person name="Hao G."/>
        </authorList>
    </citation>
    <scope>NUCLEOTIDE SEQUENCE [LARGE SCALE GENOMIC DNA]</scope>
    <source>
        <strain evidence="3 4">WL1483</strain>
    </source>
</reference>
<dbReference type="RefSeq" id="WP_269465217.1">
    <property type="nucleotide sequence ID" value="NZ_CP013067.1"/>
</dbReference>
<feature type="domain" description="Flagellar hook-length control protein-like C-terminal" evidence="2">
    <location>
        <begin position="245"/>
        <end position="327"/>
    </location>
</feature>
<dbReference type="EMBL" id="CP013067">
    <property type="protein sequence ID" value="ALP42783.1"/>
    <property type="molecule type" value="Genomic_DNA"/>
</dbReference>
<feature type="region of interest" description="Disordered" evidence="1">
    <location>
        <begin position="1"/>
        <end position="150"/>
    </location>
</feature>
<name>A0A0S2SM09_9GAMM</name>
<dbReference type="CDD" id="cd17470">
    <property type="entry name" value="T3SS_Flik_C"/>
    <property type="match status" value="1"/>
</dbReference>
<dbReference type="PANTHER" id="PTHR37533:SF2">
    <property type="entry name" value="FLAGELLAR HOOK-LENGTH CONTROL PROTEIN"/>
    <property type="match status" value="1"/>
</dbReference>
<dbReference type="PATRIC" id="fig|652.5.peg.3654"/>
<dbReference type="Gene3D" id="3.30.750.140">
    <property type="match status" value="1"/>
</dbReference>
<dbReference type="InterPro" id="IPR021136">
    <property type="entry name" value="Flagellar_hook_control-like_C"/>
</dbReference>
<dbReference type="Pfam" id="PF02120">
    <property type="entry name" value="Flg_hook"/>
    <property type="match status" value="1"/>
</dbReference>
<dbReference type="PANTHER" id="PTHR37533">
    <property type="entry name" value="FLAGELLAR HOOK-LENGTH CONTROL PROTEIN"/>
    <property type="match status" value="1"/>
</dbReference>
<dbReference type="KEGG" id="asr:WL1483_3364"/>
<dbReference type="InterPro" id="IPR052563">
    <property type="entry name" value="FliK"/>
</dbReference>
<evidence type="ECO:0000313" key="4">
    <source>
        <dbReference type="Proteomes" id="UP000058114"/>
    </source>
</evidence>
<evidence type="ECO:0000256" key="1">
    <source>
        <dbReference type="SAM" id="MobiDB-lite"/>
    </source>
</evidence>